<proteinExistence type="predicted"/>
<reference evidence="1 2" key="1">
    <citation type="submission" date="2017-06" db="EMBL/GenBank/DDBJ databases">
        <authorList>
            <person name="Kim H.J."/>
            <person name="Triplett B.A."/>
        </authorList>
    </citation>
    <scope>NUCLEOTIDE SEQUENCE [LARGE SCALE GENOMIC DNA]</scope>
    <source>
        <strain evidence="1 2">CGMCC 4.1858</strain>
    </source>
</reference>
<dbReference type="RefSeq" id="WP_089224734.1">
    <property type="nucleotide sequence ID" value="NZ_FZOF01000007.1"/>
</dbReference>
<sequence length="523" mass="54745">MSEQPHGGTYGYGYGFAVPPMPSTPPPAPPDGLRAAAVGLLNLSSLGLGYALTRRWTYMVACWLATGVLLLVALPADPDGVPMGLVVVYLVLLLAAGVHGAVVGLRTRLVWPTGSPLAIALGLVLLAVPAGGVVLYDMARAEANEQALLDRLDQADRLVRAGGSRPFGVAESDYRKALREYREIRSGHPDSRAAARVPDRLKTYYTTVGAAYEQQDYCTAIPALTYLRTVPATMGRQALGTLAAWPDDRLATSLYECGAQRLGGEDADWTGNFGELLRTFADSEQAAKVAPAVDSAVDKAAKGVHGSDPCAAVDRLRTLGTQAGGLNAGTGDAAEAVAASAARAGRSADSGVYACGVDQYKEGDFGEARETMNKYVADNKSAGNRALAKKFAIAAEVADEIPSAGKRLPTLASGGSISVTIKNDSPNPITVLYTGPVTGSLTLKACRGCTSYSLLTPSLAGFKPCQDSSRNYPQRTIRLPVGTTYFVHKSTSSDGSSPASDTARLQSGYIYTECAYTTKSLGF</sequence>
<accession>A0A239GB17</accession>
<gene>
    <name evidence="1" type="ORF">SAMN05216252_107313</name>
</gene>
<dbReference type="AlphaFoldDB" id="A0A239GB17"/>
<dbReference type="Proteomes" id="UP000198280">
    <property type="component" value="Unassembled WGS sequence"/>
</dbReference>
<evidence type="ECO:0000313" key="2">
    <source>
        <dbReference type="Proteomes" id="UP000198280"/>
    </source>
</evidence>
<dbReference type="OrthoDB" id="3415592at2"/>
<dbReference type="EMBL" id="FZOF01000007">
    <property type="protein sequence ID" value="SNS66300.1"/>
    <property type="molecule type" value="Genomic_DNA"/>
</dbReference>
<protein>
    <submittedName>
        <fullName evidence="1">Uncharacterized protein</fullName>
    </submittedName>
</protein>
<name>A0A239GB17_9ACTN</name>
<evidence type="ECO:0000313" key="1">
    <source>
        <dbReference type="EMBL" id="SNS66300.1"/>
    </source>
</evidence>
<keyword evidence="2" id="KW-1185">Reference proteome</keyword>
<organism evidence="1 2">
    <name type="scientific">Actinacidiphila glaucinigra</name>
    <dbReference type="NCBI Taxonomy" id="235986"/>
    <lineage>
        <taxon>Bacteria</taxon>
        <taxon>Bacillati</taxon>
        <taxon>Actinomycetota</taxon>
        <taxon>Actinomycetes</taxon>
        <taxon>Kitasatosporales</taxon>
        <taxon>Streptomycetaceae</taxon>
        <taxon>Actinacidiphila</taxon>
    </lineage>
</organism>